<protein>
    <submittedName>
        <fullName evidence="2">Unannotated protein</fullName>
    </submittedName>
</protein>
<evidence type="ECO:0000256" key="1">
    <source>
        <dbReference type="SAM" id="MobiDB-lite"/>
    </source>
</evidence>
<proteinExistence type="predicted"/>
<organism evidence="2">
    <name type="scientific">freshwater metagenome</name>
    <dbReference type="NCBI Taxonomy" id="449393"/>
    <lineage>
        <taxon>unclassified sequences</taxon>
        <taxon>metagenomes</taxon>
        <taxon>ecological metagenomes</taxon>
    </lineage>
</organism>
<sequence length="249" mass="26362">MNANRRGITNIPTAPAIAMNPTAMPMVLATPARSTDPCWTIRVTTVRMMRPRTSSATAAPRTMRASVDESARKSPKTRAVIPTLVAASAAPRNSDAFSDSPRTDPANTPEDIGTTTPMMATSIDARPTLRNSVRSISRPTSASKIMTPTSANIRIASLGSMRPSIEGPITMPAMISPSTAGTRILSNNSAAILATMRMIARSVKIEPKSIAPLLASSAVFMVLVISHEAGVSRRVSVLHQTASILYVAR</sequence>
<evidence type="ECO:0000313" key="2">
    <source>
        <dbReference type="EMBL" id="CAB4771302.1"/>
    </source>
</evidence>
<accession>A0A6J6VFX5</accession>
<gene>
    <name evidence="2" type="ORF">UFOPK2870_01327</name>
</gene>
<dbReference type="EMBL" id="CAEZZL010000149">
    <property type="protein sequence ID" value="CAB4771302.1"/>
    <property type="molecule type" value="Genomic_DNA"/>
</dbReference>
<feature type="region of interest" description="Disordered" evidence="1">
    <location>
        <begin position="51"/>
        <end position="77"/>
    </location>
</feature>
<dbReference type="AlphaFoldDB" id="A0A6J6VFX5"/>
<reference evidence="2" key="1">
    <citation type="submission" date="2020-05" db="EMBL/GenBank/DDBJ databases">
        <authorList>
            <person name="Chiriac C."/>
            <person name="Salcher M."/>
            <person name="Ghai R."/>
            <person name="Kavagutti S V."/>
        </authorList>
    </citation>
    <scope>NUCLEOTIDE SEQUENCE</scope>
</reference>
<name>A0A6J6VFX5_9ZZZZ</name>
<feature type="region of interest" description="Disordered" evidence="1">
    <location>
        <begin position="90"/>
        <end position="117"/>
    </location>
</feature>